<name>A0ACC2WMV2_9TREE</name>
<evidence type="ECO:0000313" key="1">
    <source>
        <dbReference type="EMBL" id="KAJ9113064.1"/>
    </source>
</evidence>
<proteinExistence type="predicted"/>
<dbReference type="Proteomes" id="UP001243375">
    <property type="component" value="Unassembled WGS sequence"/>
</dbReference>
<evidence type="ECO:0000313" key="2">
    <source>
        <dbReference type="Proteomes" id="UP001243375"/>
    </source>
</evidence>
<sequence>MLHWADDGVQIIIRKPKEMEARVLPLVYKQSKFASFSRQLNIYGFMRKVSMRHVDMARDNDVSVWTHYELNRYSSADKLMSYKRRVGPRHYVRKNGAPAPPAITKMEFPVGVNAGQPVITYEEIAPPAAFKSPQVAFANETPGMPSCHALAFGSPYSVSTNTLSDQSLPETPASVSPVRPIRTHGKSHKMSAGTLPMPSFHERNSSLTYASVGRSVPQNSMASQHSMYPMLGGCAKRVKAENMVDGYSSSDMVQGGLWQSLLGNAGVPHVPQTANNAQFSSCLFPAIGSSGHPLAPASFQPHSGSSYTRPAGTHGQSINPPMMNQMQYVRTFAPPMAQQQQIVYPSGPYAPAESTTHPAPQPSRTMSNSSGSSSMLMTPPRLEAIHIKTEQVDQSPVFGSFSLSLGHASQGIHSGAETGGMDEAIRMQQADQAAENQRNLTIAGNQAFASFLHDMASSPAPSAEVRATPAIAMHGSTPRPDEEDDSTHRMFVNSFETIRPQVAKPTSSCGMQVVIADIETEDDMRYLEETFDSRQIKLADDKAQRHDVSDENVMRKNERLLDEGDRDDGLSRRGGSCMDKTVRQGHDDSASGEFDAWMVVHHAMDD</sequence>
<protein>
    <submittedName>
        <fullName evidence="1">Uncharacterized protein</fullName>
    </submittedName>
</protein>
<organism evidence="1 2">
    <name type="scientific">Naganishia vaughanmartiniae</name>
    <dbReference type="NCBI Taxonomy" id="1424756"/>
    <lineage>
        <taxon>Eukaryota</taxon>
        <taxon>Fungi</taxon>
        <taxon>Dikarya</taxon>
        <taxon>Basidiomycota</taxon>
        <taxon>Agaricomycotina</taxon>
        <taxon>Tremellomycetes</taxon>
        <taxon>Filobasidiales</taxon>
        <taxon>Filobasidiaceae</taxon>
        <taxon>Naganishia</taxon>
    </lineage>
</organism>
<keyword evidence="2" id="KW-1185">Reference proteome</keyword>
<accession>A0ACC2WMV2</accession>
<dbReference type="EMBL" id="JASBWU010000023">
    <property type="protein sequence ID" value="KAJ9113064.1"/>
    <property type="molecule type" value="Genomic_DNA"/>
</dbReference>
<comment type="caution">
    <text evidence="1">The sequence shown here is derived from an EMBL/GenBank/DDBJ whole genome shotgun (WGS) entry which is preliminary data.</text>
</comment>
<reference evidence="1" key="1">
    <citation type="submission" date="2023-04" db="EMBL/GenBank/DDBJ databases">
        <title>Draft Genome sequencing of Naganishia species isolated from polar environments using Oxford Nanopore Technology.</title>
        <authorList>
            <person name="Leo P."/>
            <person name="Venkateswaran K."/>
        </authorList>
    </citation>
    <scope>NUCLEOTIDE SEQUENCE</scope>
    <source>
        <strain evidence="1">MNA-CCFEE 5425</strain>
    </source>
</reference>
<gene>
    <name evidence="1" type="ORF">QFC22_006160</name>
</gene>